<accession>A0A1G9X4I7</accession>
<dbReference type="RefSeq" id="WP_090706380.1">
    <property type="nucleotide sequence ID" value="NZ_FNHH01000028.1"/>
</dbReference>
<proteinExistence type="predicted"/>
<dbReference type="OrthoDB" id="9799748at2"/>
<organism evidence="1 2">
    <name type="scientific">Daejeonella rubra</name>
    <dbReference type="NCBI Taxonomy" id="990371"/>
    <lineage>
        <taxon>Bacteria</taxon>
        <taxon>Pseudomonadati</taxon>
        <taxon>Bacteroidota</taxon>
        <taxon>Sphingobacteriia</taxon>
        <taxon>Sphingobacteriales</taxon>
        <taxon>Sphingobacteriaceae</taxon>
        <taxon>Daejeonella</taxon>
    </lineage>
</organism>
<dbReference type="Pfam" id="PF13730">
    <property type="entry name" value="HTH_36"/>
    <property type="match status" value="1"/>
</dbReference>
<dbReference type="Proteomes" id="UP000199226">
    <property type="component" value="Unassembled WGS sequence"/>
</dbReference>
<dbReference type="Gene3D" id="1.10.10.10">
    <property type="entry name" value="Winged helix-like DNA-binding domain superfamily/Winged helix DNA-binding domain"/>
    <property type="match status" value="2"/>
</dbReference>
<reference evidence="2" key="1">
    <citation type="submission" date="2016-10" db="EMBL/GenBank/DDBJ databases">
        <authorList>
            <person name="Varghese N."/>
            <person name="Submissions S."/>
        </authorList>
    </citation>
    <scope>NUCLEOTIDE SEQUENCE [LARGE SCALE GENOMIC DNA]</scope>
    <source>
        <strain evidence="2">DSM 24536</strain>
    </source>
</reference>
<dbReference type="EMBL" id="FNHH01000028">
    <property type="protein sequence ID" value="SDM91471.1"/>
    <property type="molecule type" value="Genomic_DNA"/>
</dbReference>
<gene>
    <name evidence="1" type="ORF">SAMN05421813_12847</name>
</gene>
<protein>
    <submittedName>
        <fullName evidence="1">Helix-turn-helix domain-containing protein</fullName>
    </submittedName>
</protein>
<dbReference type="AlphaFoldDB" id="A0A1G9X4I7"/>
<dbReference type="InterPro" id="IPR036388">
    <property type="entry name" value="WH-like_DNA-bd_sf"/>
</dbReference>
<evidence type="ECO:0000313" key="2">
    <source>
        <dbReference type="Proteomes" id="UP000199226"/>
    </source>
</evidence>
<evidence type="ECO:0000313" key="1">
    <source>
        <dbReference type="EMBL" id="SDM91471.1"/>
    </source>
</evidence>
<keyword evidence="2" id="KW-1185">Reference proteome</keyword>
<name>A0A1G9X4I7_9SPHI</name>
<sequence length="222" mass="25820">MRISDRFILKPDFYNLGELGLDYKDLLTYITIRSFNNSKSKYCYPSFRAISKLSGLSTYFVGKSMKRLRDAGVLNAWVVAGRRRKAYWYMFENISGLNKVPYELLLDYDLTTNEKSILILLSEYCKQGFCSDSTAEIAENSGVSHRVIETWYQTLLLKGYIVESIYENPLNNTLTKHFALTNMLQWNLRPYDIPDDDISDLSIDDLLNIYHNHRRAVTSSTR</sequence>